<feature type="transmembrane region" description="Helical" evidence="5">
    <location>
        <begin position="48"/>
        <end position="70"/>
    </location>
</feature>
<evidence type="ECO:0000313" key="6">
    <source>
        <dbReference type="EMBL" id="PWV64818.1"/>
    </source>
</evidence>
<dbReference type="InterPro" id="IPR023352">
    <property type="entry name" value="MAPEG-like_dom_sf"/>
</dbReference>
<gene>
    <name evidence="6" type="ORF">C7443_102471</name>
</gene>
<evidence type="ECO:0000256" key="1">
    <source>
        <dbReference type="ARBA" id="ARBA00004370"/>
    </source>
</evidence>
<dbReference type="SUPFAM" id="SSF161084">
    <property type="entry name" value="MAPEG domain-like"/>
    <property type="match status" value="1"/>
</dbReference>
<feature type="transmembrane region" description="Helical" evidence="5">
    <location>
        <begin position="108"/>
        <end position="127"/>
    </location>
</feature>
<proteinExistence type="predicted"/>
<evidence type="ECO:0008006" key="8">
    <source>
        <dbReference type="Google" id="ProtNLM"/>
    </source>
</evidence>
<keyword evidence="4 5" id="KW-0472">Membrane</keyword>
<name>A0A317MZJ9_9GAMM</name>
<comment type="subcellular location">
    <subcellularLocation>
        <location evidence="1">Membrane</location>
    </subcellularLocation>
</comment>
<evidence type="ECO:0000256" key="4">
    <source>
        <dbReference type="ARBA" id="ARBA00023136"/>
    </source>
</evidence>
<organism evidence="6 7">
    <name type="scientific">Plasticicumulans acidivorans</name>
    <dbReference type="NCBI Taxonomy" id="886464"/>
    <lineage>
        <taxon>Bacteria</taxon>
        <taxon>Pseudomonadati</taxon>
        <taxon>Pseudomonadota</taxon>
        <taxon>Gammaproteobacteria</taxon>
        <taxon>Candidatus Competibacteraceae</taxon>
        <taxon>Plasticicumulans</taxon>
    </lineage>
</organism>
<dbReference type="Proteomes" id="UP000246569">
    <property type="component" value="Unassembled WGS sequence"/>
</dbReference>
<dbReference type="GO" id="GO:0016020">
    <property type="term" value="C:membrane"/>
    <property type="evidence" value="ECO:0007669"/>
    <property type="project" value="UniProtKB-SubCell"/>
</dbReference>
<dbReference type="OrthoDB" id="8537976at2"/>
<dbReference type="Gene3D" id="1.20.120.550">
    <property type="entry name" value="Membrane associated eicosanoid/glutathione metabolism-like domain"/>
    <property type="match status" value="1"/>
</dbReference>
<dbReference type="InterPro" id="IPR001129">
    <property type="entry name" value="Membr-assoc_MAPEG"/>
</dbReference>
<protein>
    <recommendedName>
        <fullName evidence="8">MAPEG family protein</fullName>
    </recommendedName>
</protein>
<comment type="caution">
    <text evidence="6">The sequence shown here is derived from an EMBL/GenBank/DDBJ whole genome shotgun (WGS) entry which is preliminary data.</text>
</comment>
<evidence type="ECO:0000313" key="7">
    <source>
        <dbReference type="Proteomes" id="UP000246569"/>
    </source>
</evidence>
<keyword evidence="3 5" id="KW-1133">Transmembrane helix</keyword>
<reference evidence="6 7" key="1">
    <citation type="submission" date="2018-05" db="EMBL/GenBank/DDBJ databases">
        <title>Genomic Encyclopedia of Type Strains, Phase IV (KMG-IV): sequencing the most valuable type-strain genomes for metagenomic binning, comparative biology and taxonomic classification.</title>
        <authorList>
            <person name="Goeker M."/>
        </authorList>
    </citation>
    <scope>NUCLEOTIDE SEQUENCE [LARGE SCALE GENOMIC DNA]</scope>
    <source>
        <strain evidence="6 7">DSM 23606</strain>
    </source>
</reference>
<accession>A0A317MZJ9</accession>
<evidence type="ECO:0000256" key="3">
    <source>
        <dbReference type="ARBA" id="ARBA00022989"/>
    </source>
</evidence>
<dbReference type="EMBL" id="QGTJ01000002">
    <property type="protein sequence ID" value="PWV64818.1"/>
    <property type="molecule type" value="Genomic_DNA"/>
</dbReference>
<dbReference type="Pfam" id="PF01124">
    <property type="entry name" value="MAPEG"/>
    <property type="match status" value="1"/>
</dbReference>
<dbReference type="RefSeq" id="WP_110017440.1">
    <property type="nucleotide sequence ID" value="NZ_QGTJ01000002.1"/>
</dbReference>
<evidence type="ECO:0000256" key="2">
    <source>
        <dbReference type="ARBA" id="ARBA00022692"/>
    </source>
</evidence>
<keyword evidence="7" id="KW-1185">Reference proteome</keyword>
<feature type="transmembrane region" description="Helical" evidence="5">
    <location>
        <begin position="77"/>
        <end position="96"/>
    </location>
</feature>
<sequence length="129" mass="13468">MNVIALSCICVLGLLLFGLGMAVSAQRFHSRTLDGHSDAPDDPLHKLICAHANTAEFAPFLAMLMLYLGLQQPAAGTVALMVAVTLCRGLLVIGLLGGSLARPNPLRFIGALGTYLLGGALCVVALIER</sequence>
<keyword evidence="2 5" id="KW-0812">Transmembrane</keyword>
<dbReference type="AlphaFoldDB" id="A0A317MZJ9"/>
<evidence type="ECO:0000256" key="5">
    <source>
        <dbReference type="SAM" id="Phobius"/>
    </source>
</evidence>